<protein>
    <recommendedName>
        <fullName evidence="3">VOC domain-containing protein</fullName>
    </recommendedName>
</protein>
<dbReference type="EMBL" id="JACEFG010000002">
    <property type="protein sequence ID" value="MBA2175681.1"/>
    <property type="molecule type" value="Genomic_DNA"/>
</dbReference>
<comment type="caution">
    <text evidence="1">The sequence shown here is derived from an EMBL/GenBank/DDBJ whole genome shotgun (WGS) entry which is preliminary data.</text>
</comment>
<sequence length="83" mass="9165">MRILGYQHLSHPEGTKLDCSGSGSNRRSGQVMGLHVLVDDADEFAKMAKSNGAELTGPFVKEDKRIYTLHAPERLPVTIESRN</sequence>
<reference evidence="1 2" key="1">
    <citation type="journal article" date="2004" name="Extremophiles">
        <title>Halobacillus locisalis sp. nov., a halophilic bacterium isolated from a marine solar saltern of the Yellow Sea in Korea.</title>
        <authorList>
            <person name="Yoon J.H."/>
            <person name="Kang K.H."/>
            <person name="Oh T.K."/>
            <person name="Park Y.H."/>
        </authorList>
    </citation>
    <scope>NUCLEOTIDE SEQUENCE [LARGE SCALE GENOMIC DNA]</scope>
    <source>
        <strain evidence="1 2">KCTC 3788</strain>
    </source>
</reference>
<dbReference type="AlphaFoldDB" id="A0A838CUS6"/>
<name>A0A838CUS6_9BACI</name>
<organism evidence="1 2">
    <name type="scientific">Halobacillus locisalis</name>
    <dbReference type="NCBI Taxonomy" id="220753"/>
    <lineage>
        <taxon>Bacteria</taxon>
        <taxon>Bacillati</taxon>
        <taxon>Bacillota</taxon>
        <taxon>Bacilli</taxon>
        <taxon>Bacillales</taxon>
        <taxon>Bacillaceae</taxon>
        <taxon>Halobacillus</taxon>
    </lineage>
</organism>
<accession>A0A838CUS6</accession>
<dbReference type="Proteomes" id="UP000571017">
    <property type="component" value="Unassembled WGS sequence"/>
</dbReference>
<evidence type="ECO:0008006" key="3">
    <source>
        <dbReference type="Google" id="ProtNLM"/>
    </source>
</evidence>
<evidence type="ECO:0000313" key="1">
    <source>
        <dbReference type="EMBL" id="MBA2175681.1"/>
    </source>
</evidence>
<evidence type="ECO:0000313" key="2">
    <source>
        <dbReference type="Proteomes" id="UP000571017"/>
    </source>
</evidence>
<dbReference type="RefSeq" id="WP_181472678.1">
    <property type="nucleotide sequence ID" value="NZ_JACEFG010000002.1"/>
</dbReference>
<gene>
    <name evidence="1" type="ORF">H0266_12340</name>
</gene>
<proteinExistence type="predicted"/>
<keyword evidence="2" id="KW-1185">Reference proteome</keyword>